<evidence type="ECO:0000313" key="2">
    <source>
        <dbReference type="Proteomes" id="UP000093000"/>
    </source>
</evidence>
<organism evidence="1 2">
    <name type="scientific">Choanephora cucurbitarum</name>
    <dbReference type="NCBI Taxonomy" id="101091"/>
    <lineage>
        <taxon>Eukaryota</taxon>
        <taxon>Fungi</taxon>
        <taxon>Fungi incertae sedis</taxon>
        <taxon>Mucoromycota</taxon>
        <taxon>Mucoromycotina</taxon>
        <taxon>Mucoromycetes</taxon>
        <taxon>Mucorales</taxon>
        <taxon>Mucorineae</taxon>
        <taxon>Choanephoraceae</taxon>
        <taxon>Choanephoroideae</taxon>
        <taxon>Choanephora</taxon>
    </lineage>
</organism>
<reference evidence="1 2" key="1">
    <citation type="submission" date="2016-03" db="EMBL/GenBank/DDBJ databases">
        <title>Choanephora cucurbitarum.</title>
        <authorList>
            <person name="Min B."/>
            <person name="Park H."/>
            <person name="Park J.-H."/>
            <person name="Shin H.-D."/>
            <person name="Choi I.-G."/>
        </authorList>
    </citation>
    <scope>NUCLEOTIDE SEQUENCE [LARGE SCALE GENOMIC DNA]</scope>
    <source>
        <strain evidence="1 2">KUS-F28377</strain>
    </source>
</reference>
<proteinExistence type="predicted"/>
<keyword evidence="2" id="KW-1185">Reference proteome</keyword>
<comment type="caution">
    <text evidence="1">The sequence shown here is derived from an EMBL/GenBank/DDBJ whole genome shotgun (WGS) entry which is preliminary data.</text>
</comment>
<protein>
    <submittedName>
        <fullName evidence="1">Uncharacterized protein</fullName>
    </submittedName>
</protein>
<dbReference type="AlphaFoldDB" id="A0A1C7NQC8"/>
<dbReference type="EMBL" id="LUGH01000015">
    <property type="protein sequence ID" value="OBZ91325.1"/>
    <property type="molecule type" value="Genomic_DNA"/>
</dbReference>
<dbReference type="OrthoDB" id="2217043at2759"/>
<dbReference type="Proteomes" id="UP000093000">
    <property type="component" value="Unassembled WGS sequence"/>
</dbReference>
<sequence>MDNSYSSLLSCQDQLKQANLHIDIVSYNAQYTEEEDITDDDSDVLDPISCGCGKVLSSGWLCSDCRTSCKKCHRALANGEACGRCCT</sequence>
<evidence type="ECO:0000313" key="1">
    <source>
        <dbReference type="EMBL" id="OBZ91325.1"/>
    </source>
</evidence>
<gene>
    <name evidence="1" type="ORF">A0J61_00640</name>
</gene>
<name>A0A1C7NQC8_9FUNG</name>
<dbReference type="InParanoid" id="A0A1C7NQC8"/>
<accession>A0A1C7NQC8</accession>